<dbReference type="AlphaFoldDB" id="A0A8X6NQY1"/>
<reference evidence="1" key="1">
    <citation type="submission" date="2020-08" db="EMBL/GenBank/DDBJ databases">
        <title>Multicomponent nature underlies the extraordinary mechanical properties of spider dragline silk.</title>
        <authorList>
            <person name="Kono N."/>
            <person name="Nakamura H."/>
            <person name="Mori M."/>
            <person name="Yoshida Y."/>
            <person name="Ohtoshi R."/>
            <person name="Malay A.D."/>
            <person name="Moran D.A.P."/>
            <person name="Tomita M."/>
            <person name="Numata K."/>
            <person name="Arakawa K."/>
        </authorList>
    </citation>
    <scope>NUCLEOTIDE SEQUENCE</scope>
</reference>
<dbReference type="EMBL" id="BMAW01060649">
    <property type="protein sequence ID" value="GFT27195.1"/>
    <property type="molecule type" value="Genomic_DNA"/>
</dbReference>
<proteinExistence type="predicted"/>
<keyword evidence="2" id="KW-1185">Reference proteome</keyword>
<comment type="caution">
    <text evidence="1">The sequence shown here is derived from an EMBL/GenBank/DDBJ whole genome shotgun (WGS) entry which is preliminary data.</text>
</comment>
<name>A0A8X6NQY1_NEPPI</name>
<evidence type="ECO:0000313" key="1">
    <source>
        <dbReference type="EMBL" id="GFT27195.1"/>
    </source>
</evidence>
<gene>
    <name evidence="1" type="ORF">NPIL_100071</name>
</gene>
<dbReference type="Proteomes" id="UP000887013">
    <property type="component" value="Unassembled WGS sequence"/>
</dbReference>
<sequence>MQLAKSSFGDLKMMISILMTKSIENRQKDQRYGLERSTFEEDPCQTQSVLEENSCQTQSVLEEDPCQTQSDWLHEILPNQAFRNVYMQLV</sequence>
<protein>
    <submittedName>
        <fullName evidence="1">Uncharacterized protein</fullName>
    </submittedName>
</protein>
<organism evidence="1 2">
    <name type="scientific">Nephila pilipes</name>
    <name type="common">Giant wood spider</name>
    <name type="synonym">Nephila maculata</name>
    <dbReference type="NCBI Taxonomy" id="299642"/>
    <lineage>
        <taxon>Eukaryota</taxon>
        <taxon>Metazoa</taxon>
        <taxon>Ecdysozoa</taxon>
        <taxon>Arthropoda</taxon>
        <taxon>Chelicerata</taxon>
        <taxon>Arachnida</taxon>
        <taxon>Araneae</taxon>
        <taxon>Araneomorphae</taxon>
        <taxon>Entelegynae</taxon>
        <taxon>Araneoidea</taxon>
        <taxon>Nephilidae</taxon>
        <taxon>Nephila</taxon>
    </lineage>
</organism>
<accession>A0A8X6NQY1</accession>
<evidence type="ECO:0000313" key="2">
    <source>
        <dbReference type="Proteomes" id="UP000887013"/>
    </source>
</evidence>